<sequence>MGQKIMDKHSNQRNKGSGYEILARRYLEQAGLLFHSANVVLRGGEIDIVMRDGGIWVFVEVRFRNDAAFGGAAASIVYTKQRRLCHAAAVWLAGHGASFDTSPCRFDVIAITGNQIEWFPNAFNTKFTPGRKFYRKPNQ</sequence>
<dbReference type="Gene3D" id="3.40.1350.10">
    <property type="match status" value="1"/>
</dbReference>
<organism evidence="3 4">
    <name type="scientific">Candidatus Regiella insecticola</name>
    <dbReference type="NCBI Taxonomy" id="138073"/>
    <lineage>
        <taxon>Bacteria</taxon>
        <taxon>Pseudomonadati</taxon>
        <taxon>Pseudomonadota</taxon>
        <taxon>Gammaproteobacteria</taxon>
        <taxon>Enterobacterales</taxon>
        <taxon>Enterobacteriaceae</taxon>
        <taxon>aphid secondary symbionts</taxon>
        <taxon>Candidatus Regiella</taxon>
    </lineage>
</organism>
<dbReference type="PANTHER" id="PTHR34039">
    <property type="entry name" value="UPF0102 PROTEIN YRAN"/>
    <property type="match status" value="1"/>
</dbReference>
<dbReference type="SUPFAM" id="SSF52980">
    <property type="entry name" value="Restriction endonuclease-like"/>
    <property type="match status" value="1"/>
</dbReference>
<dbReference type="NCBIfam" id="TIGR00252">
    <property type="entry name" value="YraN family protein"/>
    <property type="match status" value="1"/>
</dbReference>
<reference evidence="3 4" key="1">
    <citation type="submission" date="2020-06" db="EMBL/GenBank/DDBJ databases">
        <title>The genome sequence of Candidatus Regiella insecticola strain Tut.</title>
        <authorList>
            <person name="Nikoh N."/>
            <person name="Tsuchida T."/>
            <person name="Koga R."/>
            <person name="Oshima K."/>
            <person name="Hattori M."/>
            <person name="Fukatsu T."/>
        </authorList>
    </citation>
    <scope>NUCLEOTIDE SEQUENCE [LARGE SCALE GENOMIC DNA]</scope>
    <source>
        <strain evidence="3 4">Tut</strain>
    </source>
</reference>
<dbReference type="AlphaFoldDB" id="A0A6L2ZQ09"/>
<proteinExistence type="inferred from homology"/>
<dbReference type="GO" id="GO:0003676">
    <property type="term" value="F:nucleic acid binding"/>
    <property type="evidence" value="ECO:0007669"/>
    <property type="project" value="InterPro"/>
</dbReference>
<dbReference type="EMBL" id="BLXO01000004">
    <property type="protein sequence ID" value="GFN46609.1"/>
    <property type="molecule type" value="Genomic_DNA"/>
</dbReference>
<evidence type="ECO:0000313" key="4">
    <source>
        <dbReference type="Proteomes" id="UP000504714"/>
    </source>
</evidence>
<dbReference type="InterPro" id="IPR011856">
    <property type="entry name" value="tRNA_endonuc-like_dom_sf"/>
</dbReference>
<dbReference type="InterPro" id="IPR011335">
    <property type="entry name" value="Restrct_endonuc-II-like"/>
</dbReference>
<protein>
    <recommendedName>
        <fullName evidence="2">UPF0102 protein RINTU1_23020</fullName>
    </recommendedName>
</protein>
<name>A0A6L2ZQ09_9ENTR</name>
<comment type="caution">
    <text evidence="3">The sequence shown here is derived from an EMBL/GenBank/DDBJ whole genome shotgun (WGS) entry which is preliminary data.</text>
</comment>
<evidence type="ECO:0000256" key="2">
    <source>
        <dbReference type="HAMAP-Rule" id="MF_00048"/>
    </source>
</evidence>
<accession>A0A6L2ZQ09</accession>
<dbReference type="Pfam" id="PF02021">
    <property type="entry name" value="UPF0102"/>
    <property type="match status" value="1"/>
</dbReference>
<gene>
    <name evidence="3" type="primary">yraN</name>
    <name evidence="3" type="ORF">RINTU1_23020</name>
</gene>
<dbReference type="Proteomes" id="UP000504714">
    <property type="component" value="Unassembled WGS sequence"/>
</dbReference>
<evidence type="ECO:0000313" key="3">
    <source>
        <dbReference type="EMBL" id="GFN46609.1"/>
    </source>
</evidence>
<dbReference type="NCBIfam" id="NF009150">
    <property type="entry name" value="PRK12497.1-3"/>
    <property type="match status" value="1"/>
</dbReference>
<dbReference type="PANTHER" id="PTHR34039:SF1">
    <property type="entry name" value="UPF0102 PROTEIN YRAN"/>
    <property type="match status" value="1"/>
</dbReference>
<dbReference type="HAMAP" id="MF_00048">
    <property type="entry name" value="UPF0102"/>
    <property type="match status" value="1"/>
</dbReference>
<evidence type="ECO:0000256" key="1">
    <source>
        <dbReference type="ARBA" id="ARBA00006738"/>
    </source>
</evidence>
<comment type="similarity">
    <text evidence="1 2">Belongs to the UPF0102 family.</text>
</comment>
<dbReference type="InterPro" id="IPR003509">
    <property type="entry name" value="UPF0102_YraN-like"/>
</dbReference>